<dbReference type="PANTHER" id="PTHR40980:SF3">
    <property type="entry name" value="TONB-DEPENDENT RECEPTOR-LIKE BETA-BARREL DOMAIN-CONTAINING PROTEIN"/>
    <property type="match status" value="1"/>
</dbReference>
<evidence type="ECO:0000259" key="7">
    <source>
        <dbReference type="Pfam" id="PF00593"/>
    </source>
</evidence>
<evidence type="ECO:0000256" key="4">
    <source>
        <dbReference type="ARBA" id="ARBA00023237"/>
    </source>
</evidence>
<dbReference type="NCBIfam" id="TIGR01782">
    <property type="entry name" value="TonB-Xanth-Caul"/>
    <property type="match status" value="1"/>
</dbReference>
<keyword evidence="6" id="KW-0732">Signal</keyword>
<dbReference type="Pfam" id="PF00593">
    <property type="entry name" value="TonB_dep_Rec_b-barrel"/>
    <property type="match status" value="1"/>
</dbReference>
<evidence type="ECO:0000313" key="9">
    <source>
        <dbReference type="EMBL" id="TDP12774.1"/>
    </source>
</evidence>
<keyword evidence="10" id="KW-1185">Reference proteome</keyword>
<dbReference type="InterPro" id="IPR037066">
    <property type="entry name" value="Plug_dom_sf"/>
</dbReference>
<reference evidence="9 10" key="1">
    <citation type="submission" date="2019-03" db="EMBL/GenBank/DDBJ databases">
        <title>Genomic Encyclopedia of Type Strains, Phase IV (KMG-IV): sequencing the most valuable type-strain genomes for metagenomic binning, comparative biology and taxonomic classification.</title>
        <authorList>
            <person name="Goeker M."/>
        </authorList>
    </citation>
    <scope>NUCLEOTIDE SEQUENCE [LARGE SCALE GENOMIC DNA]</scope>
    <source>
        <strain evidence="9 10">DSM 25082</strain>
    </source>
</reference>
<dbReference type="InterPro" id="IPR010104">
    <property type="entry name" value="TonB_rcpt_bac"/>
</dbReference>
<dbReference type="InterPro" id="IPR012910">
    <property type="entry name" value="Plug_dom"/>
</dbReference>
<feature type="domain" description="TonB-dependent receptor plug" evidence="8">
    <location>
        <begin position="58"/>
        <end position="169"/>
    </location>
</feature>
<dbReference type="RefSeq" id="WP_133601714.1">
    <property type="nucleotide sequence ID" value="NZ_JAUFPJ010000005.1"/>
</dbReference>
<gene>
    <name evidence="9" type="ORF">DFR39_101247</name>
</gene>
<dbReference type="Gene3D" id="2.170.130.10">
    <property type="entry name" value="TonB-dependent receptor, plug domain"/>
    <property type="match status" value="1"/>
</dbReference>
<dbReference type="SUPFAM" id="SSF56935">
    <property type="entry name" value="Porins"/>
    <property type="match status" value="1"/>
</dbReference>
<protein>
    <submittedName>
        <fullName evidence="9">Iron complex outermembrane receptor protein</fullName>
    </submittedName>
</protein>
<accession>A0A4R6NEW4</accession>
<comment type="subcellular location">
    <subcellularLocation>
        <location evidence="1 5">Cell outer membrane</location>
    </subcellularLocation>
</comment>
<evidence type="ECO:0000256" key="2">
    <source>
        <dbReference type="ARBA" id="ARBA00009810"/>
    </source>
</evidence>
<keyword evidence="3 5" id="KW-0472">Membrane</keyword>
<feature type="signal peptide" evidence="6">
    <location>
        <begin position="1"/>
        <end position="25"/>
    </location>
</feature>
<dbReference type="InterPro" id="IPR000531">
    <property type="entry name" value="Beta-barrel_TonB"/>
</dbReference>
<name>A0A4R6NEW4_9BURK</name>
<evidence type="ECO:0000259" key="8">
    <source>
        <dbReference type="Pfam" id="PF07715"/>
    </source>
</evidence>
<evidence type="ECO:0000256" key="1">
    <source>
        <dbReference type="ARBA" id="ARBA00004442"/>
    </source>
</evidence>
<dbReference type="PANTHER" id="PTHR40980">
    <property type="entry name" value="PLUG DOMAIN-CONTAINING PROTEIN"/>
    <property type="match status" value="1"/>
</dbReference>
<dbReference type="OrthoDB" id="8727862at2"/>
<dbReference type="Gene3D" id="2.40.170.20">
    <property type="entry name" value="TonB-dependent receptor, beta-barrel domain"/>
    <property type="match status" value="1"/>
</dbReference>
<dbReference type="InterPro" id="IPR036942">
    <property type="entry name" value="Beta-barrel_TonB_sf"/>
</dbReference>
<evidence type="ECO:0000313" key="10">
    <source>
        <dbReference type="Proteomes" id="UP000295357"/>
    </source>
</evidence>
<evidence type="ECO:0000256" key="5">
    <source>
        <dbReference type="RuleBase" id="RU003357"/>
    </source>
</evidence>
<evidence type="ECO:0000256" key="6">
    <source>
        <dbReference type="SAM" id="SignalP"/>
    </source>
</evidence>
<sequence length="940" mass="102122">MPPRLKFHPLALASALAALSPALMAQTAPAPAAASSNKLETVEVTGIRASLQRSIDAKKQADTNVEVISAEDVGKMPDKNVGDALSRVPGVNVQAGNALAMDEAERVAIRSVPPSLNLFTVNGHAISSGDWHISDQASSTRSVSFALLPSQLIGQVTVFKNGQADAIEGGISGSVDMKLRKPLDFRKSLTGEASLGVVYADRAGKTDPQLSGLIAWQNEARSAGVLVQAFSEKRHIQRDAAETFSRGFFNAAGATASGDASLLNVRFPANFNAASFQGVRERKGAYIGAQLRPSKDTDIHLSAFSARLDAQNFNKAPYATVSGMIGTLATGAYRVSDAKVVDGVLTEATLTRPAGSSTQTQGLMVDQLLRDGAYSTSQFLDLEAEHRFSDSFKLKARIGTTKGDGVTEAQPYIKLGLINPHQFKYKIFPDKAPEYAFYDAAGKAIDLSDIKNYQLVQERTNAPKSLDKEDYLHLDGEQRLDWGPFNLLKFGLRATEHRRDFSQNLIFWKAERDGGYSQVGLSSGNFLPLINGVAPALPVPAGSFPADQGKGLGGNYPTAYPFFSEAQIRAFNAQYLYQDPANINWGGAYTIKESNQAAYLMTEFETGKWSGNLGLRSVTTKVTSISYQRLGNYGCEATTPRCRVDGAFSTNAQVNGVFLPQAVETTHRVLLPSLNARYQFSRDLIGRFSLNRTMGRPNYGELAGSVSLTNEDIAKGPLTATMGGNPALKPTVSNNIDVSLGWYFAPRAFVSGGLFQQRMKDYAGRGRTSLPLFNPLTNKVESFDTATRVGVDARVKGLELATELPVGAGFGFGANYTYVDAEDDSFTPAQPMVGSSKHTYNLVGFYETERYSVRMAWNHRSPFQWVQVASAPFNVQRWADAVGTLSASLNYKISDTLSLSLDANNLNNPRRKYYHDGLEQLPQGYFVSGRQYYLNLRAKF</sequence>
<dbReference type="GO" id="GO:0009279">
    <property type="term" value="C:cell outer membrane"/>
    <property type="evidence" value="ECO:0007669"/>
    <property type="project" value="UniProtKB-SubCell"/>
</dbReference>
<keyword evidence="4" id="KW-0998">Cell outer membrane</keyword>
<keyword evidence="5" id="KW-0798">TonB box</keyword>
<evidence type="ECO:0000256" key="3">
    <source>
        <dbReference type="ARBA" id="ARBA00023136"/>
    </source>
</evidence>
<keyword evidence="9" id="KW-0675">Receptor</keyword>
<dbReference type="AlphaFoldDB" id="A0A4R6NEW4"/>
<comment type="caution">
    <text evidence="9">The sequence shown here is derived from an EMBL/GenBank/DDBJ whole genome shotgun (WGS) entry which is preliminary data.</text>
</comment>
<feature type="chain" id="PRO_5020917957" evidence="6">
    <location>
        <begin position="26"/>
        <end position="940"/>
    </location>
</feature>
<comment type="similarity">
    <text evidence="2 5">Belongs to the TonB-dependent receptor family.</text>
</comment>
<feature type="domain" description="TonB-dependent receptor-like beta-barrel" evidence="7">
    <location>
        <begin position="508"/>
        <end position="906"/>
    </location>
</feature>
<organism evidence="9 10">
    <name type="scientific">Roseateles asaccharophilus</name>
    <dbReference type="NCBI Taxonomy" id="582607"/>
    <lineage>
        <taxon>Bacteria</taxon>
        <taxon>Pseudomonadati</taxon>
        <taxon>Pseudomonadota</taxon>
        <taxon>Betaproteobacteria</taxon>
        <taxon>Burkholderiales</taxon>
        <taxon>Sphaerotilaceae</taxon>
        <taxon>Roseateles</taxon>
    </lineage>
</organism>
<proteinExistence type="inferred from homology"/>
<dbReference type="Proteomes" id="UP000295357">
    <property type="component" value="Unassembled WGS sequence"/>
</dbReference>
<dbReference type="Pfam" id="PF07715">
    <property type="entry name" value="Plug"/>
    <property type="match status" value="1"/>
</dbReference>
<dbReference type="EMBL" id="SNXE01000001">
    <property type="protein sequence ID" value="TDP12774.1"/>
    <property type="molecule type" value="Genomic_DNA"/>
</dbReference>